<dbReference type="Proteomes" id="UP000613452">
    <property type="component" value="Unassembled WGS sequence"/>
</dbReference>
<dbReference type="EMBL" id="JAEFBZ010000007">
    <property type="protein sequence ID" value="MBK1611831.1"/>
    <property type="molecule type" value="Genomic_DNA"/>
</dbReference>
<protein>
    <submittedName>
        <fullName evidence="1">Uncharacterized protein</fullName>
    </submittedName>
</protein>
<gene>
    <name evidence="1" type="ORF">JCR31_28785</name>
</gene>
<name>A0ABD4LN12_BACCE</name>
<dbReference type="AlphaFoldDB" id="A0ABD4LN12"/>
<dbReference type="RefSeq" id="WP_200152663.1">
    <property type="nucleotide sequence ID" value="NZ_JAEFBZ010000007.1"/>
</dbReference>
<organism evidence="1 2">
    <name type="scientific">Bacillus cereus</name>
    <dbReference type="NCBI Taxonomy" id="1396"/>
    <lineage>
        <taxon>Bacteria</taxon>
        <taxon>Bacillati</taxon>
        <taxon>Bacillota</taxon>
        <taxon>Bacilli</taxon>
        <taxon>Bacillales</taxon>
        <taxon>Bacillaceae</taxon>
        <taxon>Bacillus</taxon>
        <taxon>Bacillus cereus group</taxon>
    </lineage>
</organism>
<accession>A0ABD4LN12</accession>
<proteinExistence type="predicted"/>
<evidence type="ECO:0000313" key="1">
    <source>
        <dbReference type="EMBL" id="MBK1611831.1"/>
    </source>
</evidence>
<comment type="caution">
    <text evidence="1">The sequence shown here is derived from an EMBL/GenBank/DDBJ whole genome shotgun (WGS) entry which is preliminary data.</text>
</comment>
<reference evidence="1 2" key="1">
    <citation type="submission" date="2020-12" db="EMBL/GenBank/DDBJ databases">
        <title>Genome assembly for a thermostable protease producing Bacillus cereus MAKP1 strain isolated from chicken gut.</title>
        <authorList>
            <person name="Malaviya A."/>
        </authorList>
    </citation>
    <scope>NUCLEOTIDE SEQUENCE [LARGE SCALE GENOMIC DNA]</scope>
    <source>
        <strain evidence="1 2">MAKP1</strain>
    </source>
</reference>
<sequence>MANKHDEKRRPEVGVKDMEKYENGGVEVEERLTNGYLMYVPYGIHCDIFEAIEASNRLMMSEIDQIQKSIDGLDGSVYSQTIKRMLEEKMGKLKKHSYVLQKIEPIKHEI</sequence>
<evidence type="ECO:0000313" key="2">
    <source>
        <dbReference type="Proteomes" id="UP000613452"/>
    </source>
</evidence>